<dbReference type="Pfam" id="PF00886">
    <property type="entry name" value="Ribosomal_S16"/>
    <property type="match status" value="1"/>
</dbReference>
<accession>A0A6J5ZA64</accession>
<dbReference type="EMBL" id="CAFBRD010000030">
    <property type="protein sequence ID" value="CAB5076476.1"/>
    <property type="molecule type" value="Genomic_DNA"/>
</dbReference>
<reference evidence="3" key="1">
    <citation type="submission" date="2020-05" db="EMBL/GenBank/DDBJ databases">
        <authorList>
            <person name="Chiriac C."/>
            <person name="Salcher M."/>
            <person name="Ghai R."/>
            <person name="Kavagutti S V."/>
        </authorList>
    </citation>
    <scope>NUCLEOTIDE SEQUENCE</scope>
</reference>
<dbReference type="SUPFAM" id="SSF54565">
    <property type="entry name" value="Ribosomal protein S16"/>
    <property type="match status" value="1"/>
</dbReference>
<evidence type="ECO:0000313" key="4">
    <source>
        <dbReference type="EMBL" id="CAB4372816.1"/>
    </source>
</evidence>
<dbReference type="HAMAP" id="MF_00385">
    <property type="entry name" value="Ribosomal_bS16"/>
    <property type="match status" value="1"/>
</dbReference>
<evidence type="ECO:0000256" key="2">
    <source>
        <dbReference type="ARBA" id="ARBA00023274"/>
    </source>
</evidence>
<evidence type="ECO:0000256" key="1">
    <source>
        <dbReference type="ARBA" id="ARBA00022980"/>
    </source>
</evidence>
<gene>
    <name evidence="5" type="ORF">UFOPK1762_00244</name>
    <name evidence="6" type="ORF">UFOPK1906_00942</name>
    <name evidence="7" type="ORF">UFOPK2624_00251</name>
    <name evidence="3" type="ORF">UFOPK3331_00619</name>
    <name evidence="8" type="ORF">UFOPK3785_01358</name>
    <name evidence="9" type="ORF">UFOPK3927_00856</name>
    <name evidence="4" type="ORF">UFOPK4201_01863</name>
    <name evidence="10" type="ORF">UFOPK4371_00749</name>
</gene>
<evidence type="ECO:0000313" key="3">
    <source>
        <dbReference type="EMBL" id="CAB4336463.1"/>
    </source>
</evidence>
<organism evidence="3">
    <name type="scientific">freshwater metagenome</name>
    <dbReference type="NCBI Taxonomy" id="449393"/>
    <lineage>
        <taxon>unclassified sequences</taxon>
        <taxon>metagenomes</taxon>
        <taxon>ecological metagenomes</taxon>
    </lineage>
</organism>
<dbReference type="Gene3D" id="3.30.1320.10">
    <property type="match status" value="1"/>
</dbReference>
<dbReference type="PANTHER" id="PTHR12919:SF20">
    <property type="entry name" value="SMALL RIBOSOMAL SUBUNIT PROTEIN BS16M"/>
    <property type="match status" value="1"/>
</dbReference>
<evidence type="ECO:0000313" key="10">
    <source>
        <dbReference type="EMBL" id="CAB5076476.1"/>
    </source>
</evidence>
<dbReference type="NCBIfam" id="TIGR00002">
    <property type="entry name" value="S16"/>
    <property type="match status" value="1"/>
</dbReference>
<evidence type="ECO:0000313" key="5">
    <source>
        <dbReference type="EMBL" id="CAB4576938.1"/>
    </source>
</evidence>
<keyword evidence="2" id="KW-0687">Ribonucleoprotein</keyword>
<dbReference type="EMBL" id="CAEUNJ010000114">
    <property type="protein sequence ID" value="CAB4372816.1"/>
    <property type="molecule type" value="Genomic_DNA"/>
</dbReference>
<dbReference type="GO" id="GO:0015935">
    <property type="term" value="C:small ribosomal subunit"/>
    <property type="evidence" value="ECO:0007669"/>
    <property type="project" value="TreeGrafter"/>
</dbReference>
<dbReference type="InterPro" id="IPR000307">
    <property type="entry name" value="Ribosomal_bS16"/>
</dbReference>
<keyword evidence="1" id="KW-0689">Ribosomal protein</keyword>
<dbReference type="GO" id="GO:0005737">
    <property type="term" value="C:cytoplasm"/>
    <property type="evidence" value="ECO:0007669"/>
    <property type="project" value="UniProtKB-ARBA"/>
</dbReference>
<dbReference type="EMBL" id="CAEZXY010000005">
    <property type="protein sequence ID" value="CAB4695984.1"/>
    <property type="molecule type" value="Genomic_DNA"/>
</dbReference>
<name>A0A6J5ZA64_9ZZZZ</name>
<evidence type="ECO:0000313" key="6">
    <source>
        <dbReference type="EMBL" id="CAB4622976.1"/>
    </source>
</evidence>
<dbReference type="EMBL" id="CAEZTY010000005">
    <property type="protein sequence ID" value="CAB4576938.1"/>
    <property type="molecule type" value="Genomic_DNA"/>
</dbReference>
<evidence type="ECO:0000313" key="9">
    <source>
        <dbReference type="EMBL" id="CAB4983482.1"/>
    </source>
</evidence>
<dbReference type="EMBL" id="CAFBNJ010000077">
    <property type="protein sequence ID" value="CAB4959144.1"/>
    <property type="molecule type" value="Genomic_DNA"/>
</dbReference>
<evidence type="ECO:0000313" key="8">
    <source>
        <dbReference type="EMBL" id="CAB4959144.1"/>
    </source>
</evidence>
<dbReference type="GO" id="GO:0003735">
    <property type="term" value="F:structural constituent of ribosome"/>
    <property type="evidence" value="ECO:0007669"/>
    <property type="project" value="InterPro"/>
</dbReference>
<dbReference type="PANTHER" id="PTHR12919">
    <property type="entry name" value="30S RIBOSOMAL PROTEIN S16"/>
    <property type="match status" value="1"/>
</dbReference>
<dbReference type="GO" id="GO:0006412">
    <property type="term" value="P:translation"/>
    <property type="evidence" value="ECO:0007669"/>
    <property type="project" value="InterPro"/>
</dbReference>
<proteinExistence type="inferred from homology"/>
<dbReference type="EMBL" id="CAEZVC010000051">
    <property type="protein sequence ID" value="CAB4622976.1"/>
    <property type="molecule type" value="Genomic_DNA"/>
</dbReference>
<dbReference type="AlphaFoldDB" id="A0A6J5ZA64"/>
<dbReference type="InterPro" id="IPR023803">
    <property type="entry name" value="Ribosomal_bS16_dom_sf"/>
</dbReference>
<sequence>MGSAENVRSSVLARPAEERNLVVKLRLMRMGKTKQPTYRVVAADARSPRNGRFIEIVGHYNPRTEPSEITIDNDKAVAWLQKGAQPTEVVEKLLKISGAWEQFTGAAS</sequence>
<protein>
    <submittedName>
        <fullName evidence="3">Unannotated protein</fullName>
    </submittedName>
</protein>
<evidence type="ECO:0000313" key="7">
    <source>
        <dbReference type="EMBL" id="CAB4695984.1"/>
    </source>
</evidence>
<dbReference type="EMBL" id="CAFBOK010000086">
    <property type="protein sequence ID" value="CAB4983482.1"/>
    <property type="molecule type" value="Genomic_DNA"/>
</dbReference>
<dbReference type="EMBL" id="CAESAL010000015">
    <property type="protein sequence ID" value="CAB4336463.1"/>
    <property type="molecule type" value="Genomic_DNA"/>
</dbReference>